<reference evidence="2" key="2">
    <citation type="submission" date="2024-10" db="UniProtKB">
        <authorList>
            <consortium name="EnsemblProtists"/>
        </authorList>
    </citation>
    <scope>IDENTIFICATION</scope>
</reference>
<proteinExistence type="predicted"/>
<dbReference type="EnsemblProtists" id="EOD10871">
    <property type="protein sequence ID" value="EOD10871"/>
    <property type="gene ID" value="EMIHUDRAFT_215120"/>
</dbReference>
<dbReference type="PaxDb" id="2903-EOD10871"/>
<dbReference type="KEGG" id="ehx:EMIHUDRAFT_215120"/>
<dbReference type="HOGENOM" id="CLU_1211721_0_0_1"/>
<evidence type="ECO:0000313" key="3">
    <source>
        <dbReference type="Proteomes" id="UP000013827"/>
    </source>
</evidence>
<dbReference type="RefSeq" id="XP_005763300.1">
    <property type="nucleotide sequence ID" value="XM_005763243.1"/>
</dbReference>
<dbReference type="GeneID" id="17257064"/>
<protein>
    <submittedName>
        <fullName evidence="2">Uncharacterized protein</fullName>
    </submittedName>
</protein>
<sequence length="229" mass="24069">MPLCCAADSPSSEPARGGEPRPVSLVRWRRQLASADSGPTADPAPGVWGEPRSSSLVVYGGGGGGSPFPPAAIPIPPRSREVARIHLTPFLLNGYPCLLCPCVVCFKFLQPKVIEGKKIDCALGISTSRTSRGGAPQLFTTNLVVPAVVGEGLNSLDTMRWALASSLLISCSSTPEAEPTLLEAFSEFASCEGAEAAALLAARRDFFHAYPTETAVRALPQHVARNEQG</sequence>
<evidence type="ECO:0000256" key="1">
    <source>
        <dbReference type="SAM" id="MobiDB-lite"/>
    </source>
</evidence>
<dbReference type="AlphaFoldDB" id="A0A0D3IHY6"/>
<name>A0A0D3IHY6_EMIH1</name>
<dbReference type="Proteomes" id="UP000013827">
    <property type="component" value="Unassembled WGS sequence"/>
</dbReference>
<organism evidence="2 3">
    <name type="scientific">Emiliania huxleyi (strain CCMP1516)</name>
    <dbReference type="NCBI Taxonomy" id="280463"/>
    <lineage>
        <taxon>Eukaryota</taxon>
        <taxon>Haptista</taxon>
        <taxon>Haptophyta</taxon>
        <taxon>Prymnesiophyceae</taxon>
        <taxon>Isochrysidales</taxon>
        <taxon>Noelaerhabdaceae</taxon>
        <taxon>Emiliania</taxon>
    </lineage>
</organism>
<accession>A0A0D3IHY6</accession>
<keyword evidence="3" id="KW-1185">Reference proteome</keyword>
<reference evidence="3" key="1">
    <citation type="journal article" date="2013" name="Nature">
        <title>Pan genome of the phytoplankton Emiliania underpins its global distribution.</title>
        <authorList>
            <person name="Read B.A."/>
            <person name="Kegel J."/>
            <person name="Klute M.J."/>
            <person name="Kuo A."/>
            <person name="Lefebvre S.C."/>
            <person name="Maumus F."/>
            <person name="Mayer C."/>
            <person name="Miller J."/>
            <person name="Monier A."/>
            <person name="Salamov A."/>
            <person name="Young J."/>
            <person name="Aguilar M."/>
            <person name="Claverie J.M."/>
            <person name="Frickenhaus S."/>
            <person name="Gonzalez K."/>
            <person name="Herman E.K."/>
            <person name="Lin Y.C."/>
            <person name="Napier J."/>
            <person name="Ogata H."/>
            <person name="Sarno A.F."/>
            <person name="Shmutz J."/>
            <person name="Schroeder D."/>
            <person name="de Vargas C."/>
            <person name="Verret F."/>
            <person name="von Dassow P."/>
            <person name="Valentin K."/>
            <person name="Van de Peer Y."/>
            <person name="Wheeler G."/>
            <person name="Dacks J.B."/>
            <person name="Delwiche C.F."/>
            <person name="Dyhrman S.T."/>
            <person name="Glockner G."/>
            <person name="John U."/>
            <person name="Richards T."/>
            <person name="Worden A.Z."/>
            <person name="Zhang X."/>
            <person name="Grigoriev I.V."/>
            <person name="Allen A.E."/>
            <person name="Bidle K."/>
            <person name="Borodovsky M."/>
            <person name="Bowler C."/>
            <person name="Brownlee C."/>
            <person name="Cock J.M."/>
            <person name="Elias M."/>
            <person name="Gladyshev V.N."/>
            <person name="Groth M."/>
            <person name="Guda C."/>
            <person name="Hadaegh A."/>
            <person name="Iglesias-Rodriguez M.D."/>
            <person name="Jenkins J."/>
            <person name="Jones B.M."/>
            <person name="Lawson T."/>
            <person name="Leese F."/>
            <person name="Lindquist E."/>
            <person name="Lobanov A."/>
            <person name="Lomsadze A."/>
            <person name="Malik S.B."/>
            <person name="Marsh M.E."/>
            <person name="Mackinder L."/>
            <person name="Mock T."/>
            <person name="Mueller-Roeber B."/>
            <person name="Pagarete A."/>
            <person name="Parker M."/>
            <person name="Probert I."/>
            <person name="Quesneville H."/>
            <person name="Raines C."/>
            <person name="Rensing S.A."/>
            <person name="Riano-Pachon D.M."/>
            <person name="Richier S."/>
            <person name="Rokitta S."/>
            <person name="Shiraiwa Y."/>
            <person name="Soanes D.M."/>
            <person name="van der Giezen M."/>
            <person name="Wahlund T.M."/>
            <person name="Williams B."/>
            <person name="Wilson W."/>
            <person name="Wolfe G."/>
            <person name="Wurch L.L."/>
        </authorList>
    </citation>
    <scope>NUCLEOTIDE SEQUENCE</scope>
</reference>
<feature type="region of interest" description="Disordered" evidence="1">
    <location>
        <begin position="1"/>
        <end position="23"/>
    </location>
</feature>
<evidence type="ECO:0000313" key="2">
    <source>
        <dbReference type="EnsemblProtists" id="EOD10871"/>
    </source>
</evidence>